<dbReference type="Proteomes" id="UP001177003">
    <property type="component" value="Chromosome 8"/>
</dbReference>
<organism evidence="8 9">
    <name type="scientific">Lactuca saligna</name>
    <name type="common">Willowleaf lettuce</name>
    <dbReference type="NCBI Taxonomy" id="75948"/>
    <lineage>
        <taxon>Eukaryota</taxon>
        <taxon>Viridiplantae</taxon>
        <taxon>Streptophyta</taxon>
        <taxon>Embryophyta</taxon>
        <taxon>Tracheophyta</taxon>
        <taxon>Spermatophyta</taxon>
        <taxon>Magnoliopsida</taxon>
        <taxon>eudicotyledons</taxon>
        <taxon>Gunneridae</taxon>
        <taxon>Pentapetalae</taxon>
        <taxon>asterids</taxon>
        <taxon>campanulids</taxon>
        <taxon>Asterales</taxon>
        <taxon>Asteraceae</taxon>
        <taxon>Cichorioideae</taxon>
        <taxon>Cichorieae</taxon>
        <taxon>Lactucinae</taxon>
        <taxon>Lactuca</taxon>
    </lineage>
</organism>
<evidence type="ECO:0000259" key="7">
    <source>
        <dbReference type="PROSITE" id="PS50888"/>
    </source>
</evidence>
<evidence type="ECO:0000313" key="8">
    <source>
        <dbReference type="EMBL" id="CAI9296667.1"/>
    </source>
</evidence>
<keyword evidence="9" id="KW-1185">Reference proteome</keyword>
<keyword evidence="5" id="KW-0539">Nucleus</keyword>
<feature type="compositionally biased region" description="Polar residues" evidence="6">
    <location>
        <begin position="354"/>
        <end position="366"/>
    </location>
</feature>
<dbReference type="SMART" id="SM00353">
    <property type="entry name" value="HLH"/>
    <property type="match status" value="1"/>
</dbReference>
<dbReference type="InterPro" id="IPR011598">
    <property type="entry name" value="bHLH_dom"/>
</dbReference>
<dbReference type="PROSITE" id="PS50888">
    <property type="entry name" value="BHLH"/>
    <property type="match status" value="1"/>
</dbReference>
<dbReference type="InterPro" id="IPR036638">
    <property type="entry name" value="HLH_DNA-bd_sf"/>
</dbReference>
<feature type="region of interest" description="Disordered" evidence="6">
    <location>
        <begin position="42"/>
        <end position="106"/>
    </location>
</feature>
<dbReference type="GO" id="GO:0046983">
    <property type="term" value="F:protein dimerization activity"/>
    <property type="evidence" value="ECO:0007669"/>
    <property type="project" value="InterPro"/>
</dbReference>
<evidence type="ECO:0000256" key="2">
    <source>
        <dbReference type="ARBA" id="ARBA00023015"/>
    </source>
</evidence>
<keyword evidence="3" id="KW-0238">DNA-binding</keyword>
<keyword evidence="2" id="KW-0805">Transcription regulation</keyword>
<dbReference type="InterPro" id="IPR044295">
    <property type="entry name" value="BIM1/2/3"/>
</dbReference>
<evidence type="ECO:0000256" key="1">
    <source>
        <dbReference type="ARBA" id="ARBA00004123"/>
    </source>
</evidence>
<feature type="region of interest" description="Disordered" evidence="6">
    <location>
        <begin position="206"/>
        <end position="226"/>
    </location>
</feature>
<evidence type="ECO:0000256" key="4">
    <source>
        <dbReference type="ARBA" id="ARBA00023163"/>
    </source>
</evidence>
<dbReference type="PANTHER" id="PTHR46412">
    <property type="entry name" value="BES1-INTERACTING MYC-LIKE PROTEIN"/>
    <property type="match status" value="1"/>
</dbReference>
<evidence type="ECO:0000313" key="9">
    <source>
        <dbReference type="Proteomes" id="UP001177003"/>
    </source>
</evidence>
<evidence type="ECO:0000256" key="6">
    <source>
        <dbReference type="SAM" id="MobiDB-lite"/>
    </source>
</evidence>
<proteinExistence type="predicted"/>
<dbReference type="AlphaFoldDB" id="A0AA36EI96"/>
<gene>
    <name evidence="8" type="ORF">LSALG_LOCUS35522</name>
</gene>
<dbReference type="GO" id="GO:0006351">
    <property type="term" value="P:DNA-templated transcription"/>
    <property type="evidence" value="ECO:0007669"/>
    <property type="project" value="InterPro"/>
</dbReference>
<name>A0AA36EI96_LACSI</name>
<dbReference type="CDD" id="cd11453">
    <property type="entry name" value="bHLH_AtBIM_like"/>
    <property type="match status" value="1"/>
</dbReference>
<dbReference type="EMBL" id="OX465084">
    <property type="protein sequence ID" value="CAI9296667.1"/>
    <property type="molecule type" value="Genomic_DNA"/>
</dbReference>
<feature type="region of interest" description="Disordered" evidence="6">
    <location>
        <begin position="338"/>
        <end position="372"/>
    </location>
</feature>
<keyword evidence="4" id="KW-0804">Transcription</keyword>
<evidence type="ECO:0000256" key="3">
    <source>
        <dbReference type="ARBA" id="ARBA00023125"/>
    </source>
</evidence>
<evidence type="ECO:0000256" key="5">
    <source>
        <dbReference type="ARBA" id="ARBA00023242"/>
    </source>
</evidence>
<protein>
    <recommendedName>
        <fullName evidence="7">BHLH domain-containing protein</fullName>
    </recommendedName>
</protein>
<comment type="subcellular location">
    <subcellularLocation>
        <location evidence="1">Nucleus</location>
    </subcellularLocation>
</comment>
<dbReference type="Gene3D" id="4.10.280.10">
    <property type="entry name" value="Helix-loop-helix DNA-binding domain"/>
    <property type="match status" value="1"/>
</dbReference>
<feature type="compositionally biased region" description="Polar residues" evidence="6">
    <location>
        <begin position="207"/>
        <end position="226"/>
    </location>
</feature>
<dbReference type="FunFam" id="4.10.280.10:FF:000093">
    <property type="entry name" value="BHLH domain class transcription factor"/>
    <property type="match status" value="1"/>
</dbReference>
<sequence>MCLCVFDIQFTRGRLCERSREKRFSCKPVKFLSRWPPPAFTQFRDPALPRRMKSSKGHQEEEEDDYEEFGVKKDNTPSSNTSKDGKSSDKANATRSKHSVTEQRRRSKINERFQILRDLIPNSDQKRDTASFLLEVIEYVQYLQERVQKYEGSYQGWSTEPTKLMPWRNSHWRVPNFGQPPVIKTDSGQPPSFPVRFDENVQIAPPINTTSQNQNPARTDPSDMNCNMIDSQPELSNKTTLMPIPMLPGQSAPVVDGGFSHSTLHGSSDCPGPAARDGSQQDELMVEGGTISISSVYSQGLLNSLTDALQNSGVDLTQATISVQVDLGKRANRGLISTTKEHENAQQPVGRFQEFSNGENSDQSQPPKRLKT</sequence>
<dbReference type="Pfam" id="PF00010">
    <property type="entry name" value="HLH"/>
    <property type="match status" value="1"/>
</dbReference>
<dbReference type="PANTHER" id="PTHR46412:SF6">
    <property type="entry name" value="TRANSCRIPTION FACTOR BIM2"/>
    <property type="match status" value="1"/>
</dbReference>
<dbReference type="GO" id="GO:0003677">
    <property type="term" value="F:DNA binding"/>
    <property type="evidence" value="ECO:0007669"/>
    <property type="project" value="UniProtKB-KW"/>
</dbReference>
<dbReference type="GO" id="GO:0003700">
    <property type="term" value="F:DNA-binding transcription factor activity"/>
    <property type="evidence" value="ECO:0007669"/>
    <property type="project" value="InterPro"/>
</dbReference>
<accession>A0AA36EI96</accession>
<feature type="domain" description="BHLH" evidence="7">
    <location>
        <begin position="93"/>
        <end position="143"/>
    </location>
</feature>
<feature type="region of interest" description="Disordered" evidence="6">
    <location>
        <begin position="262"/>
        <end position="281"/>
    </location>
</feature>
<dbReference type="GO" id="GO:0005634">
    <property type="term" value="C:nucleus"/>
    <property type="evidence" value="ECO:0007669"/>
    <property type="project" value="UniProtKB-SubCell"/>
</dbReference>
<dbReference type="SUPFAM" id="SSF47459">
    <property type="entry name" value="HLH, helix-loop-helix DNA-binding domain"/>
    <property type="match status" value="1"/>
</dbReference>
<reference evidence="8" key="1">
    <citation type="submission" date="2023-04" db="EMBL/GenBank/DDBJ databases">
        <authorList>
            <person name="Vijverberg K."/>
            <person name="Xiong W."/>
            <person name="Schranz E."/>
        </authorList>
    </citation>
    <scope>NUCLEOTIDE SEQUENCE</scope>
</reference>